<dbReference type="SUPFAM" id="SSF52402">
    <property type="entry name" value="Adenine nucleotide alpha hydrolases-like"/>
    <property type="match status" value="1"/>
</dbReference>
<evidence type="ECO:0000256" key="1">
    <source>
        <dbReference type="PIRSR" id="PIRSR006661-1"/>
    </source>
</evidence>
<dbReference type="InterPro" id="IPR005232">
    <property type="entry name" value="LarE"/>
</dbReference>
<dbReference type="NCBIfam" id="TIGR00268">
    <property type="entry name" value="ATP-dependent sacrificial sulfur transferase LarE"/>
    <property type="match status" value="1"/>
</dbReference>
<dbReference type="CDD" id="cd01990">
    <property type="entry name" value="LarE-like"/>
    <property type="match status" value="1"/>
</dbReference>
<accession>A0A0B6WW10</accession>
<dbReference type="PIRSF" id="PIRSF006661">
    <property type="entry name" value="PP-lp_UCP006661"/>
    <property type="match status" value="1"/>
</dbReference>
<evidence type="ECO:0000313" key="3">
    <source>
        <dbReference type="EMBL" id="CDM65458.1"/>
    </source>
</evidence>
<dbReference type="PANTHER" id="PTHR43169:SF2">
    <property type="entry name" value="NAD_GMP SYNTHASE DOMAIN-CONTAINING PROTEIN"/>
    <property type="match status" value="1"/>
</dbReference>
<dbReference type="Proteomes" id="UP000031518">
    <property type="component" value="Unassembled WGS sequence"/>
</dbReference>
<dbReference type="AlphaFoldDB" id="A0A0B6WW10"/>
<dbReference type="InterPro" id="IPR014729">
    <property type="entry name" value="Rossmann-like_a/b/a_fold"/>
</dbReference>
<reference evidence="3 4" key="1">
    <citation type="submission" date="2013-12" db="EMBL/GenBank/DDBJ databases">
        <authorList>
            <person name="Stott M."/>
        </authorList>
    </citation>
    <scope>NUCLEOTIDE SEQUENCE [LARGE SCALE GENOMIC DNA]</scope>
    <source>
        <strain evidence="3 4">K22</strain>
    </source>
</reference>
<reference evidence="3 4" key="2">
    <citation type="submission" date="2015-01" db="EMBL/GenBank/DDBJ databases">
        <title>Complete genome sequence of Pyrinomonas methylaliphatogenes type strain K22T.</title>
        <authorList>
            <person name="Lee K.C.Y."/>
            <person name="Power J.F."/>
            <person name="Dunfield P.F."/>
            <person name="Morgan X.C."/>
            <person name="Huttenhower C."/>
            <person name="Stott M.B."/>
        </authorList>
    </citation>
    <scope>NUCLEOTIDE SEQUENCE [LARGE SCALE GENOMIC DNA]</scope>
    <source>
        <strain evidence="3 4">K22</strain>
    </source>
</reference>
<keyword evidence="4" id="KW-1185">Reference proteome</keyword>
<evidence type="ECO:0000313" key="4">
    <source>
        <dbReference type="Proteomes" id="UP000031518"/>
    </source>
</evidence>
<sequence length="307" mass="34342">MQGGFAESEERAPSEMMMAKSTCDSSAPSSGPAKDPAVKEEELRRLLREMGSALIAFSGGVDSTYVAYLATQVLGARALCVTGVSPSLSAHERAEIESLVRRFAFHHEFIETDELNDPRYQANSPNRCYFCKSELYGKLAELARARAVRYILDGSTLDDLSDHRPGRRAAAEHGVRSPLIEVGMTKAEVRERSRKAGLPTWDKPATPCLSSRIAYGLPVTIERLRVVERGEEILRAMGFRLFRVRHHGELVRLEIARDEMERALSKEVFAELAARFRALGFRYVTLDLEGFRSGAMNEIFRQKDSRG</sequence>
<dbReference type="GO" id="GO:0016783">
    <property type="term" value="F:sulfurtransferase activity"/>
    <property type="evidence" value="ECO:0007669"/>
    <property type="project" value="InterPro"/>
</dbReference>
<protein>
    <submittedName>
        <fullName evidence="3">TIGR00268 family protein</fullName>
    </submittedName>
</protein>
<proteinExistence type="predicted"/>
<evidence type="ECO:0000256" key="2">
    <source>
        <dbReference type="SAM" id="MobiDB-lite"/>
    </source>
</evidence>
<dbReference type="STRING" id="454194.PYK22_01459"/>
<name>A0A0B6WW10_9BACT</name>
<gene>
    <name evidence="3" type="ORF">PYK22_01459</name>
</gene>
<feature type="region of interest" description="Disordered" evidence="2">
    <location>
        <begin position="1"/>
        <end position="39"/>
    </location>
</feature>
<dbReference type="PANTHER" id="PTHR43169">
    <property type="entry name" value="EXSB FAMILY PROTEIN"/>
    <property type="match status" value="1"/>
</dbReference>
<feature type="active site" description="Nucleophile and sulfur donor" evidence="1">
    <location>
        <position position="208"/>
    </location>
</feature>
<dbReference type="InterPro" id="IPR052188">
    <property type="entry name" value="Ni-pincer_cofactor_biosynth"/>
</dbReference>
<dbReference type="EMBL" id="CBXV010000005">
    <property type="protein sequence ID" value="CDM65458.1"/>
    <property type="molecule type" value="Genomic_DNA"/>
</dbReference>
<organism evidence="3 4">
    <name type="scientific">Pyrinomonas methylaliphatogenes</name>
    <dbReference type="NCBI Taxonomy" id="454194"/>
    <lineage>
        <taxon>Bacteria</taxon>
        <taxon>Pseudomonadati</taxon>
        <taxon>Acidobacteriota</taxon>
        <taxon>Blastocatellia</taxon>
        <taxon>Blastocatellales</taxon>
        <taxon>Pyrinomonadaceae</taxon>
        <taxon>Pyrinomonas</taxon>
    </lineage>
</organism>
<dbReference type="Gene3D" id="3.40.50.620">
    <property type="entry name" value="HUPs"/>
    <property type="match status" value="1"/>
</dbReference>